<dbReference type="RefSeq" id="WP_006502208.1">
    <property type="nucleotide sequence ID" value="NZ_BAGZ01000005.1"/>
</dbReference>
<protein>
    <recommendedName>
        <fullName evidence="8">N-acetylmuramoyl-L-alanine amidase</fullName>
    </recommendedName>
</protein>
<dbReference type="OrthoDB" id="514320at2"/>
<dbReference type="SMART" id="SM00644">
    <property type="entry name" value="Ami_2"/>
    <property type="match status" value="1"/>
</dbReference>
<comment type="caution">
    <text evidence="6">The sequence shown here is derived from an EMBL/GenBank/DDBJ whole genome shotgun (WGS) entry which is preliminary data.</text>
</comment>
<dbReference type="eggNOG" id="COG5479">
    <property type="taxonomic scope" value="Bacteria"/>
</dbReference>
<dbReference type="SMART" id="SM00701">
    <property type="entry name" value="PGRP"/>
    <property type="match status" value="1"/>
</dbReference>
<dbReference type="GO" id="GO:0008270">
    <property type="term" value="F:zinc ion binding"/>
    <property type="evidence" value="ECO:0007669"/>
    <property type="project" value="InterPro"/>
</dbReference>
<sequence>MWLRRLTPLIGGVLCAPLFVVLPMELTVATPSPHPVQGAESESAMVDPAPAASPPRVSAQELNEARGQLSTDSAGAKDLPGTGVSVLKTTGPTTANPQLAAVAVTWERGSADRSVPQIRTKKSGSWGAWETMTVDDGTGPDANRSGPKAKSRQGSELYMVSGATEVQARIIGTPGKAPNDARLTVIDPGRSEADETVGTAQVGAANAVAPRPNIYTRAQWGADESWRTGTPENNNPRGIVIHHTADTNNYTAAMVPGMLRSMYRYATKTLGWDDIAYNFIIDRWGRIWQGRAWLYPEQPVFPAAHLSNNDRAVGVSMLGNYESEVLSSAARNSLVSLMAWKASLHGINPSGSLMMFNNKSGRNEWMPTINSHRDHYYTACPGANLYPLVPAIRREVIARVSASSGGGGGTGQPVKPATSVFRDFDGMSDSDILGRDAQSRLTLSSPNGKGDMTAMELIGGPGWGSFDMVSIVGDWDGDGALDVVARHPRTADLWLYPGNGQGGFLTPRVIGRGWNDMQTIVAPGDWDGDGKPDLIGTNRVNGNMYFYGGNGRGGFAKASVAIGHGWGGIKSFAGVGNWKGDGRPALAGVTFNGLGVLYYGSGKGTFAGQENQPGSWGSFSSLVGISNAYGDKKAGILGVAPDGKASFGTRSADGTVSWKGINRSYAGYHVYAG</sequence>
<dbReference type="eggNOG" id="COG0739">
    <property type="taxonomic scope" value="Bacteria"/>
</dbReference>
<evidence type="ECO:0000313" key="6">
    <source>
        <dbReference type="EMBL" id="GAB77456.1"/>
    </source>
</evidence>
<feature type="domain" description="Peptidoglycan recognition protein family" evidence="5">
    <location>
        <begin position="212"/>
        <end position="360"/>
    </location>
</feature>
<evidence type="ECO:0000259" key="5">
    <source>
        <dbReference type="SMART" id="SM00701"/>
    </source>
</evidence>
<feature type="region of interest" description="Disordered" evidence="3">
    <location>
        <begin position="129"/>
        <end position="154"/>
    </location>
</feature>
<dbReference type="SUPFAM" id="SSF55846">
    <property type="entry name" value="N-acetylmuramoyl-L-alanine amidase-like"/>
    <property type="match status" value="1"/>
</dbReference>
<evidence type="ECO:0000259" key="4">
    <source>
        <dbReference type="SMART" id="SM00644"/>
    </source>
</evidence>
<dbReference type="GO" id="GO:0009253">
    <property type="term" value="P:peptidoglycan catabolic process"/>
    <property type="evidence" value="ECO:0007669"/>
    <property type="project" value="InterPro"/>
</dbReference>
<dbReference type="PANTHER" id="PTHR11022:SF41">
    <property type="entry name" value="PEPTIDOGLYCAN-RECOGNITION PROTEIN LC-RELATED"/>
    <property type="match status" value="1"/>
</dbReference>
<dbReference type="InterPro" id="IPR006619">
    <property type="entry name" value="PGRP_domain_met/bac"/>
</dbReference>
<dbReference type="InterPro" id="IPR002502">
    <property type="entry name" value="Amidase_domain"/>
</dbReference>
<dbReference type="InterPro" id="IPR036505">
    <property type="entry name" value="Amidase/PGRP_sf"/>
</dbReference>
<dbReference type="CDD" id="cd06583">
    <property type="entry name" value="PGRP"/>
    <property type="match status" value="1"/>
</dbReference>
<dbReference type="InterPro" id="IPR028994">
    <property type="entry name" value="Integrin_alpha_N"/>
</dbReference>
<dbReference type="PANTHER" id="PTHR11022">
    <property type="entry name" value="PEPTIDOGLYCAN RECOGNITION PROTEIN"/>
    <property type="match status" value="1"/>
</dbReference>
<feature type="domain" description="N-acetylmuramoyl-L-alanine amidase" evidence="4">
    <location>
        <begin position="225"/>
        <end position="376"/>
    </location>
</feature>
<dbReference type="STRING" id="100225.SAMN05421595_1291"/>
<dbReference type="AlphaFoldDB" id="K6ULQ5"/>
<evidence type="ECO:0000256" key="1">
    <source>
        <dbReference type="ARBA" id="ARBA00007553"/>
    </source>
</evidence>
<feature type="compositionally biased region" description="Low complexity" evidence="3">
    <location>
        <begin position="48"/>
        <end position="59"/>
    </location>
</feature>
<feature type="region of interest" description="Disordered" evidence="3">
    <location>
        <begin position="31"/>
        <end position="93"/>
    </location>
</feature>
<name>K6ULQ5_9MICO</name>
<dbReference type="Gene3D" id="3.40.80.10">
    <property type="entry name" value="Peptidoglycan recognition protein-like"/>
    <property type="match status" value="1"/>
</dbReference>
<dbReference type="Pfam" id="PF13517">
    <property type="entry name" value="FG-GAP_3"/>
    <property type="match status" value="1"/>
</dbReference>
<gene>
    <name evidence="6" type="ORF">AUCHE_05_03680</name>
</gene>
<dbReference type="EMBL" id="BAGZ01000005">
    <property type="protein sequence ID" value="GAB77456.1"/>
    <property type="molecule type" value="Genomic_DNA"/>
</dbReference>
<dbReference type="SUPFAM" id="SSF69318">
    <property type="entry name" value="Integrin alpha N-terminal domain"/>
    <property type="match status" value="1"/>
</dbReference>
<keyword evidence="2" id="KW-0732">Signal</keyword>
<accession>K6ULQ5</accession>
<evidence type="ECO:0000256" key="2">
    <source>
        <dbReference type="ARBA" id="ARBA00022729"/>
    </source>
</evidence>
<dbReference type="GO" id="GO:0008745">
    <property type="term" value="F:N-acetylmuramoyl-L-alanine amidase activity"/>
    <property type="evidence" value="ECO:0007669"/>
    <property type="project" value="InterPro"/>
</dbReference>
<evidence type="ECO:0008006" key="8">
    <source>
        <dbReference type="Google" id="ProtNLM"/>
    </source>
</evidence>
<keyword evidence="7" id="KW-1185">Reference proteome</keyword>
<reference evidence="6 7" key="1">
    <citation type="submission" date="2012-08" db="EMBL/GenBank/DDBJ databases">
        <title>Whole genome shotgun sequence of Austwickia chelonae NBRC 105200.</title>
        <authorList>
            <person name="Yoshida I."/>
            <person name="Hosoyama A."/>
            <person name="Tsuchikane K."/>
            <person name="Katsumata H."/>
            <person name="Ando Y."/>
            <person name="Ohji S."/>
            <person name="Hamada M."/>
            <person name="Tamura T."/>
            <person name="Yamazoe A."/>
            <person name="Yamazaki S."/>
            <person name="Fujita N."/>
        </authorList>
    </citation>
    <scope>NUCLEOTIDE SEQUENCE [LARGE SCALE GENOMIC DNA]</scope>
    <source>
        <strain evidence="6 7">NBRC 105200</strain>
    </source>
</reference>
<comment type="similarity">
    <text evidence="1">Belongs to the N-acetylmuramoyl-L-alanine amidase 2 family.</text>
</comment>
<dbReference type="InterPro" id="IPR013517">
    <property type="entry name" value="FG-GAP"/>
</dbReference>
<dbReference type="Proteomes" id="UP000008495">
    <property type="component" value="Unassembled WGS sequence"/>
</dbReference>
<evidence type="ECO:0000256" key="3">
    <source>
        <dbReference type="SAM" id="MobiDB-lite"/>
    </source>
</evidence>
<dbReference type="Pfam" id="PF01510">
    <property type="entry name" value="Amidase_2"/>
    <property type="match status" value="1"/>
</dbReference>
<dbReference type="Gene3D" id="2.130.10.130">
    <property type="entry name" value="Integrin alpha, N-terminal"/>
    <property type="match status" value="1"/>
</dbReference>
<proteinExistence type="inferred from homology"/>
<evidence type="ECO:0000313" key="7">
    <source>
        <dbReference type="Proteomes" id="UP000008495"/>
    </source>
</evidence>
<dbReference type="InterPro" id="IPR015510">
    <property type="entry name" value="PGRP"/>
</dbReference>
<organism evidence="6 7">
    <name type="scientific">Austwickia chelonae NBRC 105200</name>
    <dbReference type="NCBI Taxonomy" id="1184607"/>
    <lineage>
        <taxon>Bacteria</taxon>
        <taxon>Bacillati</taxon>
        <taxon>Actinomycetota</taxon>
        <taxon>Actinomycetes</taxon>
        <taxon>Micrococcales</taxon>
        <taxon>Dermatophilaceae</taxon>
        <taxon>Austwickia</taxon>
    </lineage>
</organism>